<proteinExistence type="predicted"/>
<reference evidence="1" key="1">
    <citation type="submission" date="2023-04" db="EMBL/GenBank/DDBJ databases">
        <title>A chromosome-level genome assembly of the parasitoid wasp Eretmocerus hayati.</title>
        <authorList>
            <person name="Zhong Y."/>
            <person name="Liu S."/>
            <person name="Liu Y."/>
        </authorList>
    </citation>
    <scope>NUCLEOTIDE SEQUENCE</scope>
    <source>
        <strain evidence="1">ZJU_SS_LIU_2023</strain>
    </source>
</reference>
<gene>
    <name evidence="1" type="ORF">QAD02_008732</name>
</gene>
<dbReference type="Proteomes" id="UP001239111">
    <property type="component" value="Chromosome 4"/>
</dbReference>
<comment type="caution">
    <text evidence="1">The sequence shown here is derived from an EMBL/GenBank/DDBJ whole genome shotgun (WGS) entry which is preliminary data.</text>
</comment>
<organism evidence="1 2">
    <name type="scientific">Eretmocerus hayati</name>
    <dbReference type="NCBI Taxonomy" id="131215"/>
    <lineage>
        <taxon>Eukaryota</taxon>
        <taxon>Metazoa</taxon>
        <taxon>Ecdysozoa</taxon>
        <taxon>Arthropoda</taxon>
        <taxon>Hexapoda</taxon>
        <taxon>Insecta</taxon>
        <taxon>Pterygota</taxon>
        <taxon>Neoptera</taxon>
        <taxon>Endopterygota</taxon>
        <taxon>Hymenoptera</taxon>
        <taxon>Apocrita</taxon>
        <taxon>Proctotrupomorpha</taxon>
        <taxon>Chalcidoidea</taxon>
        <taxon>Aphelinidae</taxon>
        <taxon>Aphelininae</taxon>
        <taxon>Eretmocerus</taxon>
    </lineage>
</organism>
<accession>A0ACC2N7B7</accession>
<sequence>MKRCGIRTAAIELETAGTDVETPTESKSGSLKFIKSLSNITKDAGSNVNLRCEVVGDPPPTKIRWFKNEAPLNEEPNRVTIKKIDRQKHEQAARNVVGSRLRIQRLDVNDRGFYSCQAFSGKESIQSEGILQVRVARHGKLIYSFSYLMILFVSAAISIPNIKPNVQKNCILILHFLRY</sequence>
<dbReference type="EMBL" id="CM056744">
    <property type="protein sequence ID" value="KAJ8667070.1"/>
    <property type="molecule type" value="Genomic_DNA"/>
</dbReference>
<protein>
    <submittedName>
        <fullName evidence="1">Uncharacterized protein</fullName>
    </submittedName>
</protein>
<keyword evidence="2" id="KW-1185">Reference proteome</keyword>
<name>A0ACC2N7B7_9HYME</name>
<evidence type="ECO:0000313" key="1">
    <source>
        <dbReference type="EMBL" id="KAJ8667070.1"/>
    </source>
</evidence>
<evidence type="ECO:0000313" key="2">
    <source>
        <dbReference type="Proteomes" id="UP001239111"/>
    </source>
</evidence>